<dbReference type="RefSeq" id="WP_093829334.1">
    <property type="nucleotide sequence ID" value="NZ_FOLQ01000008.1"/>
</dbReference>
<keyword evidence="3" id="KW-1185">Reference proteome</keyword>
<dbReference type="Pfam" id="PF07610">
    <property type="entry name" value="DUF1573"/>
    <property type="match status" value="1"/>
</dbReference>
<dbReference type="PANTHER" id="PTHR37833">
    <property type="entry name" value="LIPOPROTEIN-RELATED"/>
    <property type="match status" value="1"/>
</dbReference>
<dbReference type="EMBL" id="FOLQ01000008">
    <property type="protein sequence ID" value="SFD87824.1"/>
    <property type="molecule type" value="Genomic_DNA"/>
</dbReference>
<dbReference type="PANTHER" id="PTHR37833:SF1">
    <property type="entry name" value="SIGNAL PEPTIDE PROTEIN"/>
    <property type="match status" value="1"/>
</dbReference>
<dbReference type="AlphaFoldDB" id="A0A1I1VY47"/>
<evidence type="ECO:0008006" key="4">
    <source>
        <dbReference type="Google" id="ProtNLM"/>
    </source>
</evidence>
<dbReference type="OrthoDB" id="826619at2"/>
<accession>A0A1I1VY47</accession>
<feature type="chain" id="PRO_5011698603" description="DUF1573 domain-containing protein" evidence="1">
    <location>
        <begin position="25"/>
        <end position="130"/>
    </location>
</feature>
<dbReference type="Gene3D" id="2.60.40.10">
    <property type="entry name" value="Immunoglobulins"/>
    <property type="match status" value="1"/>
</dbReference>
<feature type="signal peptide" evidence="1">
    <location>
        <begin position="1"/>
        <end position="24"/>
    </location>
</feature>
<dbReference type="Proteomes" id="UP000198598">
    <property type="component" value="Unassembled WGS sequence"/>
</dbReference>
<organism evidence="2 3">
    <name type="scientific">Spirosoma endophyticum</name>
    <dbReference type="NCBI Taxonomy" id="662367"/>
    <lineage>
        <taxon>Bacteria</taxon>
        <taxon>Pseudomonadati</taxon>
        <taxon>Bacteroidota</taxon>
        <taxon>Cytophagia</taxon>
        <taxon>Cytophagales</taxon>
        <taxon>Cytophagaceae</taxon>
        <taxon>Spirosoma</taxon>
    </lineage>
</organism>
<name>A0A1I1VY47_9BACT</name>
<dbReference type="InterPro" id="IPR011467">
    <property type="entry name" value="DUF1573"/>
</dbReference>
<protein>
    <recommendedName>
        <fullName evidence="4">DUF1573 domain-containing protein</fullName>
    </recommendedName>
</protein>
<dbReference type="STRING" id="662367.SAMN05216167_10838"/>
<proteinExistence type="predicted"/>
<sequence length="130" mass="13514">MKRILFFASLVLLTASVAMTNATALFNWKTTTHDFGRIPQGKPVTVEFTFSNKGEAPLLVSTAKGSCGCTGVDWPKAAVLPGQSGKIKATFNAAAVGAFSKTVTVESNAEGGSQTLSFKGEVVKEAVAAQ</sequence>
<evidence type="ECO:0000313" key="2">
    <source>
        <dbReference type="EMBL" id="SFD87824.1"/>
    </source>
</evidence>
<reference evidence="2 3" key="1">
    <citation type="submission" date="2016-10" db="EMBL/GenBank/DDBJ databases">
        <authorList>
            <person name="de Groot N.N."/>
        </authorList>
    </citation>
    <scope>NUCLEOTIDE SEQUENCE [LARGE SCALE GENOMIC DNA]</scope>
    <source>
        <strain evidence="2 3">DSM 26130</strain>
    </source>
</reference>
<keyword evidence="1" id="KW-0732">Signal</keyword>
<evidence type="ECO:0000256" key="1">
    <source>
        <dbReference type="SAM" id="SignalP"/>
    </source>
</evidence>
<evidence type="ECO:0000313" key="3">
    <source>
        <dbReference type="Proteomes" id="UP000198598"/>
    </source>
</evidence>
<gene>
    <name evidence="2" type="ORF">SAMN05216167_10838</name>
</gene>
<dbReference type="InterPro" id="IPR013783">
    <property type="entry name" value="Ig-like_fold"/>
</dbReference>